<evidence type="ECO:0000256" key="1">
    <source>
        <dbReference type="SAM" id="MobiDB-lite"/>
    </source>
</evidence>
<dbReference type="KEGG" id="haz:A9404_04060"/>
<organism evidence="2 3">
    <name type="scientific">Halothiobacillus diazotrophicus</name>
    <dbReference type="NCBI Taxonomy" id="1860122"/>
    <lineage>
        <taxon>Bacteria</taxon>
        <taxon>Pseudomonadati</taxon>
        <taxon>Pseudomonadota</taxon>
        <taxon>Gammaproteobacteria</taxon>
        <taxon>Chromatiales</taxon>
        <taxon>Halothiobacillaceae</taxon>
        <taxon>Halothiobacillus</taxon>
    </lineage>
</organism>
<dbReference type="OrthoDB" id="6162707at2"/>
<feature type="region of interest" description="Disordered" evidence="1">
    <location>
        <begin position="1"/>
        <end position="48"/>
    </location>
</feature>
<dbReference type="AlphaFoldDB" id="A0A191ZFN2"/>
<keyword evidence="3" id="KW-1185">Reference proteome</keyword>
<proteinExistence type="predicted"/>
<evidence type="ECO:0000313" key="3">
    <source>
        <dbReference type="Proteomes" id="UP000078596"/>
    </source>
</evidence>
<dbReference type="Pfam" id="PF09700">
    <property type="entry name" value="Cas_Cmr3"/>
    <property type="match status" value="1"/>
</dbReference>
<sequence>MAGHKKHKPIRYDKKKPAGTGAHNAVQNPEPRTGMARAASGEAVRPPSPVQLGLKAGRATLAFDAADTLFFRESRPMEAMGELQSVFPPPMRTLAGAVRTLIGESAAVDWQAYRAEPAHSLRQIIGYDEELGSLSFRGVWLALNGERLYPAPLHLLRKPAPLHLPGEAARIYPLHLDKSPVWCDLGRRVRLPALPEDRHARGARPMEDTWLTREGLARVLAGHLPDPAQLRTADQLFFRESRVGIARDNRRRTVIEGMLYQTRHIRPQPALSIEVDASGLPDSLPNESLVRLGGEGRAARLSVLQKAVDLPAPGAGSGQGIALYLLTPLLMPGGAWLGFARQESGEAGTPTVWTGTLNGIALTLHGAVTGKALRSGGWDMTNQLPRPVTSFVPAGSVFFCTVEGDVQAACEALHDRQIGVQTEYGYGHLAVGPWQDQ</sequence>
<protein>
    <submittedName>
        <fullName evidence="2">Type III-B CRISPR module-associated protein Cmr3</fullName>
    </submittedName>
</protein>
<dbReference type="Gene3D" id="3.30.70.2940">
    <property type="match status" value="1"/>
</dbReference>
<dbReference type="NCBIfam" id="TIGR01888">
    <property type="entry name" value="cas_cmr3"/>
    <property type="match status" value="1"/>
</dbReference>
<dbReference type="RefSeq" id="WP_066098906.1">
    <property type="nucleotide sequence ID" value="NZ_CP016027.1"/>
</dbReference>
<dbReference type="InterPro" id="IPR010165">
    <property type="entry name" value="CRISPR-Cmr3_IIIB"/>
</dbReference>
<dbReference type="InterPro" id="IPR019117">
    <property type="entry name" value="CRISPR-assoc_protein_Cmr3"/>
</dbReference>
<dbReference type="Proteomes" id="UP000078596">
    <property type="component" value="Chromosome"/>
</dbReference>
<name>A0A191ZFN2_9GAMM</name>
<gene>
    <name evidence="2" type="ORF">A9404_04060</name>
</gene>
<evidence type="ECO:0000313" key="2">
    <source>
        <dbReference type="EMBL" id="ANJ66662.1"/>
    </source>
</evidence>
<dbReference type="Gene3D" id="2.60.40.4350">
    <property type="match status" value="1"/>
</dbReference>
<dbReference type="EMBL" id="CP016027">
    <property type="protein sequence ID" value="ANJ66662.1"/>
    <property type="molecule type" value="Genomic_DNA"/>
</dbReference>
<accession>A0A191ZFN2</accession>
<reference evidence="2 3" key="1">
    <citation type="submission" date="2016-06" db="EMBL/GenBank/DDBJ databases">
        <title>Insight into the functional genes involving in sulfur oxidation in Pearl River water.</title>
        <authorList>
            <person name="Luo J."/>
            <person name="Tan X."/>
            <person name="Lin W."/>
        </authorList>
    </citation>
    <scope>NUCLEOTIDE SEQUENCE [LARGE SCALE GENOMIC DNA]</scope>
    <source>
        <strain evidence="2 3">LS2</strain>
    </source>
</reference>
<dbReference type="STRING" id="1860122.A9404_04060"/>